<name>A0ABS9KDL7_9BACT</name>
<evidence type="ECO:0000313" key="2">
    <source>
        <dbReference type="EMBL" id="MCG2588935.1"/>
    </source>
</evidence>
<keyword evidence="1" id="KW-1133">Transmembrane helix</keyword>
<sequence>MGNNKVIKLLLSGIVILFLAIFAWWAIEGSTRQWYHSETVGQQIETVMQFCSGILSLLIILTLFRWQDSARPIRLAWLISFVGIAALSALVWGPPMPLVSLGFAVVSFLIAWGILLMIRKVEKLN</sequence>
<feature type="transmembrane region" description="Helical" evidence="1">
    <location>
        <begin position="7"/>
        <end position="27"/>
    </location>
</feature>
<feature type="transmembrane region" description="Helical" evidence="1">
    <location>
        <begin position="73"/>
        <end position="92"/>
    </location>
</feature>
<keyword evidence="1" id="KW-0812">Transmembrane</keyword>
<accession>A0ABS9KDL7</accession>
<evidence type="ECO:0000256" key="1">
    <source>
        <dbReference type="SAM" id="Phobius"/>
    </source>
</evidence>
<dbReference type="Proteomes" id="UP001165366">
    <property type="component" value="Unassembled WGS sequence"/>
</dbReference>
<keyword evidence="3" id="KW-1185">Reference proteome</keyword>
<proteinExistence type="predicted"/>
<dbReference type="EMBL" id="JAKLWS010000011">
    <property type="protein sequence ID" value="MCG2588935.1"/>
    <property type="molecule type" value="Genomic_DNA"/>
</dbReference>
<evidence type="ECO:0000313" key="3">
    <source>
        <dbReference type="Proteomes" id="UP001165366"/>
    </source>
</evidence>
<keyword evidence="1" id="KW-0472">Membrane</keyword>
<feature type="transmembrane region" description="Helical" evidence="1">
    <location>
        <begin position="47"/>
        <end position="66"/>
    </location>
</feature>
<feature type="transmembrane region" description="Helical" evidence="1">
    <location>
        <begin position="98"/>
        <end position="118"/>
    </location>
</feature>
<gene>
    <name evidence="2" type="ORF">L6773_10175</name>
</gene>
<protein>
    <submittedName>
        <fullName evidence="2">Uncharacterized protein</fullName>
    </submittedName>
</protein>
<reference evidence="2" key="1">
    <citation type="submission" date="2022-01" db="EMBL/GenBank/DDBJ databases">
        <authorList>
            <person name="Wang Y."/>
        </authorList>
    </citation>
    <scope>NUCLEOTIDE SEQUENCE</scope>
    <source>
        <strain evidence="2">WB101</strain>
    </source>
</reference>
<comment type="caution">
    <text evidence="2">The sequence shown here is derived from an EMBL/GenBank/DDBJ whole genome shotgun (WGS) entry which is preliminary data.</text>
</comment>
<organism evidence="2 3">
    <name type="scientific">Rhodohalobacter sulfatireducens</name>
    <dbReference type="NCBI Taxonomy" id="2911366"/>
    <lineage>
        <taxon>Bacteria</taxon>
        <taxon>Pseudomonadati</taxon>
        <taxon>Balneolota</taxon>
        <taxon>Balneolia</taxon>
        <taxon>Balneolales</taxon>
        <taxon>Balneolaceae</taxon>
        <taxon>Rhodohalobacter</taxon>
    </lineage>
</organism>
<reference evidence="2" key="2">
    <citation type="submission" date="2024-05" db="EMBL/GenBank/DDBJ databases">
        <title>Rhodohalobacter halophilus gen. nov., sp. nov., a moderately halophilic member of the family Balneolaceae.</title>
        <authorList>
            <person name="Xia J."/>
        </authorList>
    </citation>
    <scope>NUCLEOTIDE SEQUENCE</scope>
    <source>
        <strain evidence="2">WB101</strain>
    </source>
</reference>
<dbReference type="RefSeq" id="WP_237854020.1">
    <property type="nucleotide sequence ID" value="NZ_JAKLWS010000011.1"/>
</dbReference>